<dbReference type="InterPro" id="IPR027417">
    <property type="entry name" value="P-loop_NTPase"/>
</dbReference>
<accession>A0A7R9IP79</accession>
<dbReference type="CDD" id="cd18140">
    <property type="entry name" value="HLD_clamp_RFC"/>
    <property type="match status" value="1"/>
</dbReference>
<evidence type="ECO:0000313" key="7">
    <source>
        <dbReference type="EMBL" id="CAD7461967.1"/>
    </source>
</evidence>
<name>A0A7R9IP79_9NEOP</name>
<sequence>MQAFLKTGKLGSQGTSCSKEDSSPAHKKTTYTPWVEKYRPRTVNEVVEQNDVVEVLRQCLQGADLPNLLFYGPPGTGKTSTILAAARQLFGDIYKHSLSRLCVILLYTIPAQNIMSPLTIVQSPFRILELNASDERGIQVVRDKVKKFAQLTASGVRPEHGEKSWSQAVHDCADMGRYPGVKLSALQLGYSFVFSGRPCPPFKIVILDEADSMTHAAQAALRRTMERESKSTRFCLICNYVSRIIQPLTSRCTKFRFKPLGSEKILEHLQLICAQEEVSCGQEVLQLLVDTSDGDMRRAITCLQSSAKLQDKGALVTVEDVLEISGARLAHLVSQAPLAHLVSQAPIAHLVSHAPIAHLVSQAPIAHLVSQAPIAHLVSQAPIAHLVSQAPIAHLVSQAPLAHLVSQARLAHLVSQAPIAHLVSQAPIAHLVSQAPIAHLVLQVVPDKWLTELMRVCRSKDYSSIEDYVNNLMCEAYAVAQLMDQLLKLIITLEDISDRQKSLICEKLAVSILNLTFICLLAEKLPVSILNPTFISSLTEKLPLCQWRIQDGASEFLELLDLCCAMAKVLRD</sequence>
<dbReference type="GO" id="GO:0006281">
    <property type="term" value="P:DNA repair"/>
    <property type="evidence" value="ECO:0007669"/>
    <property type="project" value="TreeGrafter"/>
</dbReference>
<dbReference type="InterPro" id="IPR003593">
    <property type="entry name" value="AAA+_ATPase"/>
</dbReference>
<dbReference type="Gene3D" id="1.10.8.60">
    <property type="match status" value="1"/>
</dbReference>
<organism evidence="7">
    <name type="scientific">Timema tahoe</name>
    <dbReference type="NCBI Taxonomy" id="61484"/>
    <lineage>
        <taxon>Eukaryota</taxon>
        <taxon>Metazoa</taxon>
        <taxon>Ecdysozoa</taxon>
        <taxon>Arthropoda</taxon>
        <taxon>Hexapoda</taxon>
        <taxon>Insecta</taxon>
        <taxon>Pterygota</taxon>
        <taxon>Neoptera</taxon>
        <taxon>Polyneoptera</taxon>
        <taxon>Phasmatodea</taxon>
        <taxon>Timematodea</taxon>
        <taxon>Timematoidea</taxon>
        <taxon>Timematidae</taxon>
        <taxon>Timema</taxon>
    </lineage>
</organism>
<evidence type="ECO:0000256" key="5">
    <source>
        <dbReference type="SAM" id="MobiDB-lite"/>
    </source>
</evidence>
<dbReference type="InterPro" id="IPR003959">
    <property type="entry name" value="ATPase_AAA_core"/>
</dbReference>
<dbReference type="GO" id="GO:0005524">
    <property type="term" value="F:ATP binding"/>
    <property type="evidence" value="ECO:0007669"/>
    <property type="project" value="UniProtKB-KW"/>
</dbReference>
<gene>
    <name evidence="7" type="ORF">TTEB3V08_LOCUS9870</name>
</gene>
<dbReference type="PANTHER" id="PTHR11669:SF20">
    <property type="entry name" value="REPLICATION FACTOR C SUBUNIT 4"/>
    <property type="match status" value="1"/>
</dbReference>
<dbReference type="GO" id="GO:0005634">
    <property type="term" value="C:nucleus"/>
    <property type="evidence" value="ECO:0007669"/>
    <property type="project" value="TreeGrafter"/>
</dbReference>
<dbReference type="InterPro" id="IPR047854">
    <property type="entry name" value="RFC_lid"/>
</dbReference>
<dbReference type="Pfam" id="PF00004">
    <property type="entry name" value="AAA"/>
    <property type="match status" value="1"/>
</dbReference>
<feature type="region of interest" description="Disordered" evidence="5">
    <location>
        <begin position="1"/>
        <end position="28"/>
    </location>
</feature>
<dbReference type="Pfam" id="PF21960">
    <property type="entry name" value="RCF1-5-like_lid"/>
    <property type="match status" value="1"/>
</dbReference>
<dbReference type="SMART" id="SM00382">
    <property type="entry name" value="AAA"/>
    <property type="match status" value="1"/>
</dbReference>
<dbReference type="EMBL" id="OE005442">
    <property type="protein sequence ID" value="CAD7461967.1"/>
    <property type="molecule type" value="Genomic_DNA"/>
</dbReference>
<comment type="similarity">
    <text evidence="1">Belongs to the activator 1 small subunits family.</text>
</comment>
<dbReference type="CDD" id="cd00009">
    <property type="entry name" value="AAA"/>
    <property type="match status" value="1"/>
</dbReference>
<dbReference type="InterPro" id="IPR008921">
    <property type="entry name" value="DNA_pol3_clamp-load_cplx_C"/>
</dbReference>
<dbReference type="GO" id="GO:0016887">
    <property type="term" value="F:ATP hydrolysis activity"/>
    <property type="evidence" value="ECO:0007669"/>
    <property type="project" value="InterPro"/>
</dbReference>
<keyword evidence="2" id="KW-0235">DNA replication</keyword>
<dbReference type="InterPro" id="IPR013748">
    <property type="entry name" value="Rep_factorC_C"/>
</dbReference>
<proteinExistence type="inferred from homology"/>
<evidence type="ECO:0000256" key="4">
    <source>
        <dbReference type="ARBA" id="ARBA00022840"/>
    </source>
</evidence>
<dbReference type="Gene3D" id="1.20.272.10">
    <property type="match status" value="1"/>
</dbReference>
<dbReference type="SUPFAM" id="SSF52540">
    <property type="entry name" value="P-loop containing nucleoside triphosphate hydrolases"/>
    <property type="match status" value="1"/>
</dbReference>
<keyword evidence="3" id="KW-0547">Nucleotide-binding</keyword>
<dbReference type="AlphaFoldDB" id="A0A7R9IP79"/>
<dbReference type="Pfam" id="PF08542">
    <property type="entry name" value="Rep_fac_C"/>
    <property type="match status" value="1"/>
</dbReference>
<dbReference type="GO" id="GO:0003689">
    <property type="term" value="F:DNA clamp loader activity"/>
    <property type="evidence" value="ECO:0007669"/>
    <property type="project" value="TreeGrafter"/>
</dbReference>
<evidence type="ECO:0000256" key="3">
    <source>
        <dbReference type="ARBA" id="ARBA00022741"/>
    </source>
</evidence>
<feature type="domain" description="AAA+ ATPase" evidence="6">
    <location>
        <begin position="64"/>
        <end position="261"/>
    </location>
</feature>
<evidence type="ECO:0000259" key="6">
    <source>
        <dbReference type="SMART" id="SM00382"/>
    </source>
</evidence>
<dbReference type="PANTHER" id="PTHR11669">
    <property type="entry name" value="REPLICATION FACTOR C / DNA POLYMERASE III GAMMA-TAU SUBUNIT"/>
    <property type="match status" value="1"/>
</dbReference>
<protein>
    <recommendedName>
        <fullName evidence="6">AAA+ ATPase domain-containing protein</fullName>
    </recommendedName>
</protein>
<dbReference type="GO" id="GO:0003677">
    <property type="term" value="F:DNA binding"/>
    <property type="evidence" value="ECO:0007669"/>
    <property type="project" value="InterPro"/>
</dbReference>
<dbReference type="InterPro" id="IPR050238">
    <property type="entry name" value="DNA_Rep/Repair_Clamp_Loader"/>
</dbReference>
<evidence type="ECO:0000256" key="1">
    <source>
        <dbReference type="ARBA" id="ARBA00005378"/>
    </source>
</evidence>
<dbReference type="GO" id="GO:0005663">
    <property type="term" value="C:DNA replication factor C complex"/>
    <property type="evidence" value="ECO:0007669"/>
    <property type="project" value="TreeGrafter"/>
</dbReference>
<evidence type="ECO:0000256" key="2">
    <source>
        <dbReference type="ARBA" id="ARBA00022705"/>
    </source>
</evidence>
<reference evidence="7" key="1">
    <citation type="submission" date="2020-11" db="EMBL/GenBank/DDBJ databases">
        <authorList>
            <person name="Tran Van P."/>
        </authorList>
    </citation>
    <scope>NUCLEOTIDE SEQUENCE</scope>
</reference>
<dbReference type="Gene3D" id="3.40.50.300">
    <property type="entry name" value="P-loop containing nucleotide triphosphate hydrolases"/>
    <property type="match status" value="1"/>
</dbReference>
<dbReference type="GO" id="GO:0006261">
    <property type="term" value="P:DNA-templated DNA replication"/>
    <property type="evidence" value="ECO:0007669"/>
    <property type="project" value="TreeGrafter"/>
</dbReference>
<keyword evidence="4" id="KW-0067">ATP-binding</keyword>
<dbReference type="SUPFAM" id="SSF48019">
    <property type="entry name" value="post-AAA+ oligomerization domain-like"/>
    <property type="match status" value="1"/>
</dbReference>